<proteinExistence type="predicted"/>
<dbReference type="RefSeq" id="WP_166916914.1">
    <property type="nucleotide sequence ID" value="NZ_CP050253.1"/>
</dbReference>
<accession>A0A6G9IC32</accession>
<keyword evidence="2" id="KW-1185">Reference proteome</keyword>
<dbReference type="KEGG" id="orb:IPMB12_08805"/>
<sequence>MRKTLLTIALCAFIIFTSFSMYIMATVKNKDVLNYNMVNACSQIIQEKSSATDSWNISDVKVSSNVTWSKDEINKFLNLEHKNVSMDQDIGFSDFYNTTVSFNFSIDSIQDSKVSSAQCEILTYLQGRTYKVERLDSLMINEAILIMTSDELASVNNIFIEAQENNVMNQFRAYFNKY</sequence>
<dbReference type="InParanoid" id="A0A6G9IC32"/>
<dbReference type="Proteomes" id="UP000501168">
    <property type="component" value="Chromosome"/>
</dbReference>
<name>A0A6G9IC32_9GAMM</name>
<gene>
    <name evidence="1" type="ORF">IPMB12_08805</name>
</gene>
<organism evidence="1 2">
    <name type="scientific">Zophobihabitans entericus</name>
    <dbReference type="NCBI Taxonomy" id="1635327"/>
    <lineage>
        <taxon>Bacteria</taxon>
        <taxon>Pseudomonadati</taxon>
        <taxon>Pseudomonadota</taxon>
        <taxon>Gammaproteobacteria</taxon>
        <taxon>Orbales</taxon>
        <taxon>Orbaceae</taxon>
        <taxon>Zophobihabitans</taxon>
    </lineage>
</organism>
<evidence type="ECO:0000313" key="1">
    <source>
        <dbReference type="EMBL" id="QIQ21773.1"/>
    </source>
</evidence>
<protein>
    <submittedName>
        <fullName evidence="1">Uncharacterized protein</fullName>
    </submittedName>
</protein>
<evidence type="ECO:0000313" key="2">
    <source>
        <dbReference type="Proteomes" id="UP000501168"/>
    </source>
</evidence>
<dbReference type="AlphaFoldDB" id="A0A6G9IC32"/>
<reference evidence="1 2" key="1">
    <citation type="submission" date="2020-03" db="EMBL/GenBank/DDBJ databases">
        <title>Complete genome sequence of Orbus sp. IPMB12 (BCRC 80908).</title>
        <authorList>
            <person name="Lo W.-S."/>
            <person name="Chang T.-H."/>
            <person name="Kuo C.-H."/>
        </authorList>
    </citation>
    <scope>NUCLEOTIDE SEQUENCE [LARGE SCALE GENOMIC DNA]</scope>
    <source>
        <strain evidence="1 2">IPMB12</strain>
    </source>
</reference>
<dbReference type="EMBL" id="CP050253">
    <property type="protein sequence ID" value="QIQ21773.1"/>
    <property type="molecule type" value="Genomic_DNA"/>
</dbReference>